<evidence type="ECO:0000313" key="1">
    <source>
        <dbReference type="EMBL" id="GFX88686.1"/>
    </source>
</evidence>
<dbReference type="AlphaFoldDB" id="A0A8X6RBG6"/>
<organism evidence="1 2">
    <name type="scientific">Trichonephila clavipes</name>
    <name type="common">Golden silk orbweaver</name>
    <name type="synonym">Nephila clavipes</name>
    <dbReference type="NCBI Taxonomy" id="2585209"/>
    <lineage>
        <taxon>Eukaryota</taxon>
        <taxon>Metazoa</taxon>
        <taxon>Ecdysozoa</taxon>
        <taxon>Arthropoda</taxon>
        <taxon>Chelicerata</taxon>
        <taxon>Arachnida</taxon>
        <taxon>Araneae</taxon>
        <taxon>Araneomorphae</taxon>
        <taxon>Entelegynae</taxon>
        <taxon>Araneoidea</taxon>
        <taxon>Nephilidae</taxon>
        <taxon>Trichonephila</taxon>
    </lineage>
</organism>
<gene>
    <name evidence="1" type="ORF">TNCV_833161</name>
</gene>
<accession>A0A8X6RBG6</accession>
<name>A0A8X6RBG6_TRICX</name>
<proteinExistence type="predicted"/>
<protein>
    <submittedName>
        <fullName evidence="1">Uncharacterized protein</fullName>
    </submittedName>
</protein>
<evidence type="ECO:0000313" key="2">
    <source>
        <dbReference type="Proteomes" id="UP000887159"/>
    </source>
</evidence>
<dbReference type="EMBL" id="BMAU01021057">
    <property type="protein sequence ID" value="GFX88686.1"/>
    <property type="molecule type" value="Genomic_DNA"/>
</dbReference>
<comment type="caution">
    <text evidence="1">The sequence shown here is derived from an EMBL/GenBank/DDBJ whole genome shotgun (WGS) entry which is preliminary data.</text>
</comment>
<keyword evidence="2" id="KW-1185">Reference proteome</keyword>
<sequence>MQLRHFVGCVIVRDGLRIASFVLATLRSTGLFASMFDGLVAFAMDRWRHVCGARGVQSYHVRVTNVGGKIRSEYLPFRTLCHFNLSHRILGEVAEWLRRWTANPLGSARVGLLHHRRDRIVALYFGHPDCKNGPQSHVRIVCDVGHDDRSLEKLAGVPGPVGP</sequence>
<dbReference type="Proteomes" id="UP000887159">
    <property type="component" value="Unassembled WGS sequence"/>
</dbReference>
<reference evidence="1" key="1">
    <citation type="submission" date="2020-08" db="EMBL/GenBank/DDBJ databases">
        <title>Multicomponent nature underlies the extraordinary mechanical properties of spider dragline silk.</title>
        <authorList>
            <person name="Kono N."/>
            <person name="Nakamura H."/>
            <person name="Mori M."/>
            <person name="Yoshida Y."/>
            <person name="Ohtoshi R."/>
            <person name="Malay A.D."/>
            <person name="Moran D.A.P."/>
            <person name="Tomita M."/>
            <person name="Numata K."/>
            <person name="Arakawa K."/>
        </authorList>
    </citation>
    <scope>NUCLEOTIDE SEQUENCE</scope>
</reference>